<name>A0A6N8SJE1_9HYPH</name>
<dbReference type="Proteomes" id="UP000435802">
    <property type="component" value="Unassembled WGS sequence"/>
</dbReference>
<gene>
    <name evidence="1" type="ORF">GR138_28710</name>
</gene>
<dbReference type="RefSeq" id="WP_160862669.1">
    <property type="nucleotide sequence ID" value="NZ_JAODWE010000022.1"/>
</dbReference>
<keyword evidence="2" id="KW-1185">Reference proteome</keyword>
<sequence>MDNDLIARLNTESSDLRRRAMEIDKSSEDRDTALLMQGLATAIDAIRALAATAGRLDGPPGLGRSGD</sequence>
<dbReference type="EMBL" id="WUMK01000017">
    <property type="protein sequence ID" value="MXN49185.1"/>
    <property type="molecule type" value="Genomic_DNA"/>
</dbReference>
<proteinExistence type="predicted"/>
<reference evidence="1 2" key="1">
    <citation type="submission" date="2019-12" db="EMBL/GenBank/DDBJ databases">
        <title>Shinella kummerowiae sp. nov., a symbiotic bacterium isolated from root nodules of the herbal legume Kummerowia stipulacea.</title>
        <authorList>
            <person name="Gao J."/>
        </authorList>
    </citation>
    <scope>NUCLEOTIDE SEQUENCE [LARGE SCALE GENOMIC DNA]</scope>
    <source>
        <strain evidence="1 2">CCBAU 25048</strain>
    </source>
</reference>
<protein>
    <submittedName>
        <fullName evidence="1">Uncharacterized protein</fullName>
    </submittedName>
</protein>
<evidence type="ECO:0000313" key="2">
    <source>
        <dbReference type="Proteomes" id="UP000435802"/>
    </source>
</evidence>
<evidence type="ECO:0000313" key="1">
    <source>
        <dbReference type="EMBL" id="MXN49185.1"/>
    </source>
</evidence>
<comment type="caution">
    <text evidence="1">The sequence shown here is derived from an EMBL/GenBank/DDBJ whole genome shotgun (WGS) entry which is preliminary data.</text>
</comment>
<dbReference type="AlphaFoldDB" id="A0A6N8SJE1"/>
<organism evidence="1 2">
    <name type="scientific">Shinella kummerowiae</name>
    <dbReference type="NCBI Taxonomy" id="417745"/>
    <lineage>
        <taxon>Bacteria</taxon>
        <taxon>Pseudomonadati</taxon>
        <taxon>Pseudomonadota</taxon>
        <taxon>Alphaproteobacteria</taxon>
        <taxon>Hyphomicrobiales</taxon>
        <taxon>Rhizobiaceae</taxon>
        <taxon>Shinella</taxon>
    </lineage>
</organism>
<accession>A0A6N8SJE1</accession>
<dbReference type="OrthoDB" id="8402530at2"/>